<evidence type="ECO:0000256" key="5">
    <source>
        <dbReference type="ARBA" id="ARBA00023136"/>
    </source>
</evidence>
<gene>
    <name evidence="8" type="ORF">F2Q68_00027629</name>
</gene>
<evidence type="ECO:0000256" key="6">
    <source>
        <dbReference type="SAM" id="Phobius"/>
    </source>
</evidence>
<dbReference type="PANTHER" id="PTHR30509:SF39">
    <property type="entry name" value="(RAPE) HYPOTHETICAL PROTEIN"/>
    <property type="match status" value="1"/>
</dbReference>
<evidence type="ECO:0000313" key="8">
    <source>
        <dbReference type="EMBL" id="KAF2566642.1"/>
    </source>
</evidence>
<feature type="transmembrane region" description="Helical" evidence="6">
    <location>
        <begin position="38"/>
        <end position="56"/>
    </location>
</feature>
<evidence type="ECO:0000256" key="1">
    <source>
        <dbReference type="ARBA" id="ARBA00004651"/>
    </source>
</evidence>
<evidence type="ECO:0000256" key="4">
    <source>
        <dbReference type="ARBA" id="ARBA00022989"/>
    </source>
</evidence>
<dbReference type="GO" id="GO:0005886">
    <property type="term" value="C:plasma membrane"/>
    <property type="evidence" value="ECO:0007669"/>
    <property type="project" value="UniProtKB-SubCell"/>
</dbReference>
<name>A0A8S9IBH5_BRACR</name>
<evidence type="ECO:0000259" key="7">
    <source>
        <dbReference type="Pfam" id="PF13515"/>
    </source>
</evidence>
<dbReference type="InterPro" id="IPR049453">
    <property type="entry name" value="Memb_transporter_dom"/>
</dbReference>
<reference evidence="8" key="1">
    <citation type="submission" date="2019-12" db="EMBL/GenBank/DDBJ databases">
        <title>Genome sequencing and annotation of Brassica cretica.</title>
        <authorList>
            <person name="Studholme D.J."/>
            <person name="Sarris P.F."/>
        </authorList>
    </citation>
    <scope>NUCLEOTIDE SEQUENCE</scope>
    <source>
        <strain evidence="8">PFS-001/15</strain>
        <tissue evidence="8">Leaf</tissue>
    </source>
</reference>
<feature type="transmembrane region" description="Helical" evidence="6">
    <location>
        <begin position="329"/>
        <end position="346"/>
    </location>
</feature>
<sequence>MTERGRAMWRTCLASAFRTALACTIVGAATLYGPEWILRYVAFPAFSYVTIILIITDATLGDTLRGCWLALYATCQSPSMKWERLPFKIWRWQNVNDNKGEKLQSMEIALRGMDMVLASKSPIPARLLAGEVKDDLKNVQERVILSIKRVNNIPQPSVTPETDLQKPDECLQTLQEVPETPQDLPFYFFLFCLRLLETISTAKPEETKVKPEENNKGSVKTKSRSWFSDWDSKKVMPATKLSLSLGLAIFLGSLYSKPNGYWAGLPVAISFAAAREATFKVANVKAQGTVIGTVYGVMGCFVFQRFLTVRFLSLLPWFIFSSFLSKSRMYGQAGGISAAIGAVLILGRKNFGQPRDFAIDRIIETFIGLACSIMVELILQPTRAANVAKLELSRSFHALTKQTCIYTSLSISKHDRIRETDATTITPAKMVGTKRSRVDRFTISDGTHTISPGKSIGILTNPSLPLPQRFEDDDNVDTNAISGAKDAKPTVSIRSTVHVAACTRIGQGAAIFLRNGSIENALAH</sequence>
<dbReference type="Pfam" id="PF13515">
    <property type="entry name" value="FUSC_2"/>
    <property type="match status" value="1"/>
</dbReference>
<evidence type="ECO:0000256" key="2">
    <source>
        <dbReference type="ARBA" id="ARBA00022475"/>
    </source>
</evidence>
<organism evidence="8 9">
    <name type="scientific">Brassica cretica</name>
    <name type="common">Mustard</name>
    <dbReference type="NCBI Taxonomy" id="69181"/>
    <lineage>
        <taxon>Eukaryota</taxon>
        <taxon>Viridiplantae</taxon>
        <taxon>Streptophyta</taxon>
        <taxon>Embryophyta</taxon>
        <taxon>Tracheophyta</taxon>
        <taxon>Spermatophyta</taxon>
        <taxon>Magnoliopsida</taxon>
        <taxon>eudicotyledons</taxon>
        <taxon>Gunneridae</taxon>
        <taxon>Pentapetalae</taxon>
        <taxon>rosids</taxon>
        <taxon>malvids</taxon>
        <taxon>Brassicales</taxon>
        <taxon>Brassicaceae</taxon>
        <taxon>Brassiceae</taxon>
        <taxon>Brassica</taxon>
    </lineage>
</organism>
<protein>
    <recommendedName>
        <fullName evidence="7">Integral membrane bound transporter domain-containing protein</fullName>
    </recommendedName>
</protein>
<comment type="caution">
    <text evidence="8">The sequence shown here is derived from an EMBL/GenBank/DDBJ whole genome shotgun (WGS) entry which is preliminary data.</text>
</comment>
<keyword evidence="4 6" id="KW-1133">Transmembrane helix</keyword>
<evidence type="ECO:0000256" key="3">
    <source>
        <dbReference type="ARBA" id="ARBA00022692"/>
    </source>
</evidence>
<proteinExistence type="predicted"/>
<comment type="subcellular location">
    <subcellularLocation>
        <location evidence="1">Cell membrane</location>
        <topology evidence="1">Multi-pass membrane protein</topology>
    </subcellularLocation>
</comment>
<dbReference type="PANTHER" id="PTHR30509">
    <property type="entry name" value="P-HYDROXYBENZOIC ACID EFFLUX PUMP SUBUNIT-RELATED"/>
    <property type="match status" value="1"/>
</dbReference>
<dbReference type="EMBL" id="QGKW02001911">
    <property type="protein sequence ID" value="KAF2566642.1"/>
    <property type="molecule type" value="Genomic_DNA"/>
</dbReference>
<keyword evidence="3 6" id="KW-0812">Transmembrane</keyword>
<feature type="domain" description="Integral membrane bound transporter" evidence="7">
    <location>
        <begin position="247"/>
        <end position="375"/>
    </location>
</feature>
<dbReference type="Proteomes" id="UP000712281">
    <property type="component" value="Unassembled WGS sequence"/>
</dbReference>
<dbReference type="AlphaFoldDB" id="A0A8S9IBH5"/>
<evidence type="ECO:0000313" key="9">
    <source>
        <dbReference type="Proteomes" id="UP000712281"/>
    </source>
</evidence>
<keyword evidence="2" id="KW-1003">Cell membrane</keyword>
<feature type="transmembrane region" description="Helical" evidence="6">
    <location>
        <begin position="290"/>
        <end position="309"/>
    </location>
</feature>
<keyword evidence="5 6" id="KW-0472">Membrane</keyword>
<accession>A0A8S9IBH5</accession>